<keyword evidence="4" id="KW-1185">Reference proteome</keyword>
<dbReference type="PANTHER" id="PTHR43664">
    <property type="entry name" value="MONOAMINE OXIDASE-RELATED"/>
    <property type="match status" value="1"/>
</dbReference>
<evidence type="ECO:0000259" key="2">
    <source>
        <dbReference type="Pfam" id="PF01575"/>
    </source>
</evidence>
<evidence type="ECO:0000256" key="1">
    <source>
        <dbReference type="SAM" id="MobiDB-lite"/>
    </source>
</evidence>
<evidence type="ECO:0000313" key="3">
    <source>
        <dbReference type="EMBL" id="MCL6684344.1"/>
    </source>
</evidence>
<organism evidence="3 4">
    <name type="scientific">Sphingomonas alba</name>
    <dbReference type="NCBI Taxonomy" id="2908208"/>
    <lineage>
        <taxon>Bacteria</taxon>
        <taxon>Pseudomonadati</taxon>
        <taxon>Pseudomonadota</taxon>
        <taxon>Alphaproteobacteria</taxon>
        <taxon>Sphingomonadales</taxon>
        <taxon>Sphingomonadaceae</taxon>
        <taxon>Sphingomonas</taxon>
    </lineage>
</organism>
<dbReference type="Gene3D" id="3.10.129.10">
    <property type="entry name" value="Hotdog Thioesterase"/>
    <property type="match status" value="1"/>
</dbReference>
<sequence>MLRSEGYTDGPNPDSSMHNPLYLEDLHVGQRFESAPHHIDSEQIVAFAKEFDPQPFHLSEEGARGTLFGSLAASGWHTAALTMRMLVESTPFADGLVGAQLELAWPKPTRPGMTLRVFSEITDIKPSRSKPNMAMVAMRNETRDQEGEAVQVFTVKMPVFKRPQT</sequence>
<evidence type="ECO:0000313" key="4">
    <source>
        <dbReference type="Proteomes" id="UP001165363"/>
    </source>
</evidence>
<dbReference type="InterPro" id="IPR002539">
    <property type="entry name" value="MaoC-like_dom"/>
</dbReference>
<dbReference type="PANTHER" id="PTHR43664:SF1">
    <property type="entry name" value="BETA-METHYLMALYL-COA DEHYDRATASE"/>
    <property type="match status" value="1"/>
</dbReference>
<reference evidence="3" key="1">
    <citation type="submission" date="2022-05" db="EMBL/GenBank/DDBJ databases">
        <authorList>
            <person name="Jo J.-H."/>
            <person name="Im W.-T."/>
        </authorList>
    </citation>
    <scope>NUCLEOTIDE SEQUENCE</scope>
    <source>
        <strain evidence="3">SE158</strain>
    </source>
</reference>
<dbReference type="CDD" id="cd03454">
    <property type="entry name" value="YdeM"/>
    <property type="match status" value="1"/>
</dbReference>
<dbReference type="EMBL" id="JAMGBD010000002">
    <property type="protein sequence ID" value="MCL6684344.1"/>
    <property type="molecule type" value="Genomic_DNA"/>
</dbReference>
<dbReference type="InterPro" id="IPR029069">
    <property type="entry name" value="HotDog_dom_sf"/>
</dbReference>
<dbReference type="Proteomes" id="UP001165363">
    <property type="component" value="Unassembled WGS sequence"/>
</dbReference>
<dbReference type="InterPro" id="IPR052342">
    <property type="entry name" value="MCH/BMMD"/>
</dbReference>
<name>A0ABT0RPW7_9SPHN</name>
<protein>
    <submittedName>
        <fullName evidence="3">MaoC family dehydratase</fullName>
    </submittedName>
</protein>
<accession>A0ABT0RPW7</accession>
<feature type="region of interest" description="Disordered" evidence="1">
    <location>
        <begin position="1"/>
        <end position="20"/>
    </location>
</feature>
<dbReference type="RefSeq" id="WP_249848760.1">
    <property type="nucleotide sequence ID" value="NZ_JAMGBD010000002.1"/>
</dbReference>
<comment type="caution">
    <text evidence="3">The sequence shown here is derived from an EMBL/GenBank/DDBJ whole genome shotgun (WGS) entry which is preliminary data.</text>
</comment>
<feature type="domain" description="MaoC-like" evidence="2">
    <location>
        <begin position="28"/>
        <end position="134"/>
    </location>
</feature>
<dbReference type="Pfam" id="PF01575">
    <property type="entry name" value="MaoC_dehydratas"/>
    <property type="match status" value="1"/>
</dbReference>
<dbReference type="SUPFAM" id="SSF54637">
    <property type="entry name" value="Thioesterase/thiol ester dehydrase-isomerase"/>
    <property type="match status" value="1"/>
</dbReference>
<proteinExistence type="predicted"/>
<gene>
    <name evidence="3" type="ORF">LZ536_10585</name>
</gene>